<dbReference type="Proteomes" id="UP000281915">
    <property type="component" value="Unassembled WGS sequence"/>
</dbReference>
<comment type="caution">
    <text evidence="2">The sequence shown here is derived from an EMBL/GenBank/DDBJ whole genome shotgun (WGS) entry which is preliminary data.</text>
</comment>
<dbReference type="AlphaFoldDB" id="A0A3M8C9Y8"/>
<reference evidence="2 3" key="1">
    <citation type="submission" date="2018-10" db="EMBL/GenBank/DDBJ databases">
        <title>Phylogenomics of Brevibacillus.</title>
        <authorList>
            <person name="Dunlap C."/>
        </authorList>
    </citation>
    <scope>NUCLEOTIDE SEQUENCE [LARGE SCALE GENOMIC DNA]</scope>
    <source>
        <strain evidence="2 3">JCM 15085</strain>
    </source>
</reference>
<name>A0A3M8C9Y8_9BACL</name>
<dbReference type="InterPro" id="IPR041657">
    <property type="entry name" value="HTH_17"/>
</dbReference>
<dbReference type="GO" id="GO:0003677">
    <property type="term" value="F:DNA binding"/>
    <property type="evidence" value="ECO:0007669"/>
    <property type="project" value="UniProtKB-KW"/>
</dbReference>
<keyword evidence="2" id="KW-0238">DNA-binding</keyword>
<dbReference type="NCBIfam" id="TIGR01764">
    <property type="entry name" value="excise"/>
    <property type="match status" value="1"/>
</dbReference>
<dbReference type="InterPro" id="IPR010093">
    <property type="entry name" value="SinI_DNA-bd"/>
</dbReference>
<sequence length="67" mass="7880">MVIKSDRLLTLEEAAYFLNLSPRTLYRKIHDNELLALKVGSLWRLEPDEVMNYARKRHNRIGGIQRG</sequence>
<dbReference type="Pfam" id="PF12728">
    <property type="entry name" value="HTH_17"/>
    <property type="match status" value="1"/>
</dbReference>
<organism evidence="2 3">
    <name type="scientific">Brevibacillus panacihumi</name>
    <dbReference type="NCBI Taxonomy" id="497735"/>
    <lineage>
        <taxon>Bacteria</taxon>
        <taxon>Bacillati</taxon>
        <taxon>Bacillota</taxon>
        <taxon>Bacilli</taxon>
        <taxon>Bacillales</taxon>
        <taxon>Paenibacillaceae</taxon>
        <taxon>Brevibacillus</taxon>
    </lineage>
</organism>
<evidence type="ECO:0000313" key="3">
    <source>
        <dbReference type="Proteomes" id="UP000281915"/>
    </source>
</evidence>
<dbReference type="RefSeq" id="WP_122915262.1">
    <property type="nucleotide sequence ID" value="NZ_RHHT01000062.1"/>
</dbReference>
<proteinExistence type="predicted"/>
<evidence type="ECO:0000313" key="2">
    <source>
        <dbReference type="EMBL" id="RNB72197.1"/>
    </source>
</evidence>
<gene>
    <name evidence="2" type="ORF">EDM58_22115</name>
</gene>
<accession>A0A3M8C9Y8</accession>
<feature type="domain" description="Helix-turn-helix" evidence="1">
    <location>
        <begin position="8"/>
        <end position="57"/>
    </location>
</feature>
<evidence type="ECO:0000259" key="1">
    <source>
        <dbReference type="Pfam" id="PF12728"/>
    </source>
</evidence>
<dbReference type="EMBL" id="RHHT01000062">
    <property type="protein sequence ID" value="RNB72197.1"/>
    <property type="molecule type" value="Genomic_DNA"/>
</dbReference>
<protein>
    <submittedName>
        <fullName evidence="2">DNA-binding protein</fullName>
    </submittedName>
</protein>